<evidence type="ECO:0000256" key="2">
    <source>
        <dbReference type="ARBA" id="ARBA00009025"/>
    </source>
</evidence>
<feature type="transmembrane region" description="Helical" evidence="9">
    <location>
        <begin position="303"/>
        <end position="322"/>
    </location>
</feature>
<feature type="transmembrane region" description="Helical" evidence="9">
    <location>
        <begin position="211"/>
        <end position="233"/>
    </location>
</feature>
<keyword evidence="13" id="KW-1185">Reference proteome</keyword>
<evidence type="ECO:0000256" key="7">
    <source>
        <dbReference type="ARBA" id="ARBA00023136"/>
    </source>
</evidence>
<evidence type="ECO:0000256" key="5">
    <source>
        <dbReference type="ARBA" id="ARBA00022989"/>
    </source>
</evidence>
<organism evidence="12 13">
    <name type="scientific">Hirschia litorea</name>
    <dbReference type="NCBI Taxonomy" id="1199156"/>
    <lineage>
        <taxon>Bacteria</taxon>
        <taxon>Pseudomonadati</taxon>
        <taxon>Pseudomonadota</taxon>
        <taxon>Alphaproteobacteria</taxon>
        <taxon>Hyphomonadales</taxon>
        <taxon>Hyphomonadaceae</taxon>
        <taxon>Hirschia</taxon>
    </lineage>
</organism>
<dbReference type="InterPro" id="IPR010227">
    <property type="entry name" value="NADH_Q_OxRdtase_chainM/4"/>
</dbReference>
<comment type="similarity">
    <text evidence="2">Belongs to the complex I subunit 4 family.</text>
</comment>
<feature type="transmembrane region" description="Helical" evidence="9">
    <location>
        <begin position="277"/>
        <end position="296"/>
    </location>
</feature>
<comment type="caution">
    <text evidence="12">The sequence shown here is derived from an EMBL/GenBank/DDBJ whole genome shotgun (WGS) entry which is preliminary data.</text>
</comment>
<dbReference type="InterPro" id="IPR001750">
    <property type="entry name" value="ND/Mrp_TM"/>
</dbReference>
<dbReference type="PANTHER" id="PTHR43507">
    <property type="entry name" value="NADH-UBIQUINONE OXIDOREDUCTASE CHAIN 4"/>
    <property type="match status" value="1"/>
</dbReference>
<proteinExistence type="inferred from homology"/>
<feature type="transmembrane region" description="Helical" evidence="9">
    <location>
        <begin position="36"/>
        <end position="55"/>
    </location>
</feature>
<feature type="transmembrane region" description="Helical" evidence="9">
    <location>
        <begin position="372"/>
        <end position="389"/>
    </location>
</feature>
<keyword evidence="7 9" id="KW-0472">Membrane</keyword>
<keyword evidence="6" id="KW-0520">NAD</keyword>
<dbReference type="GO" id="GO:0050136">
    <property type="term" value="F:NADH dehydrogenase (quinone) (non-electrogenic) activity"/>
    <property type="evidence" value="ECO:0007669"/>
    <property type="project" value="UniProtKB-EC"/>
</dbReference>
<keyword evidence="3 8" id="KW-0812">Transmembrane</keyword>
<comment type="subcellular location">
    <subcellularLocation>
        <location evidence="1">Endomembrane system</location>
        <topology evidence="1">Multi-pass membrane protein</topology>
    </subcellularLocation>
    <subcellularLocation>
        <location evidence="8">Membrane</location>
        <topology evidence="8">Multi-pass membrane protein</topology>
    </subcellularLocation>
</comment>
<evidence type="ECO:0000256" key="3">
    <source>
        <dbReference type="ARBA" id="ARBA00022692"/>
    </source>
</evidence>
<dbReference type="Pfam" id="PF01059">
    <property type="entry name" value="Oxidored_q5_N"/>
    <property type="match status" value="1"/>
</dbReference>
<dbReference type="PRINTS" id="PR01437">
    <property type="entry name" value="NUOXDRDTASE4"/>
</dbReference>
<evidence type="ECO:0000256" key="6">
    <source>
        <dbReference type="ARBA" id="ARBA00023027"/>
    </source>
</evidence>
<dbReference type="PANTHER" id="PTHR43507:SF1">
    <property type="entry name" value="NADH-UBIQUINONE OXIDOREDUCTASE CHAIN 4"/>
    <property type="match status" value="1"/>
</dbReference>
<keyword evidence="4" id="KW-1278">Translocase</keyword>
<dbReference type="InterPro" id="IPR000260">
    <property type="entry name" value="NADH4_N"/>
</dbReference>
<dbReference type="NCBIfam" id="NF004501">
    <property type="entry name" value="PRK05846.1-5"/>
    <property type="match status" value="1"/>
</dbReference>
<feature type="transmembrane region" description="Helical" evidence="9">
    <location>
        <begin position="169"/>
        <end position="191"/>
    </location>
</feature>
<feature type="domain" description="NADH:ubiquinone oxidoreductase chain 4 N-terminal" evidence="11">
    <location>
        <begin position="68"/>
        <end position="128"/>
    </location>
</feature>
<dbReference type="EC" id="1.6.5.9" evidence="12"/>
<dbReference type="InterPro" id="IPR003918">
    <property type="entry name" value="NADH_UbQ_OxRdtase"/>
</dbReference>
<dbReference type="EMBL" id="JBHTBR010000002">
    <property type="protein sequence ID" value="MFC7290473.1"/>
    <property type="molecule type" value="Genomic_DNA"/>
</dbReference>
<gene>
    <name evidence="12" type="ORF">ACFQS8_02500</name>
</gene>
<name>A0ABW2IHS0_9PROT</name>
<evidence type="ECO:0000259" key="10">
    <source>
        <dbReference type="Pfam" id="PF00361"/>
    </source>
</evidence>
<dbReference type="Pfam" id="PF00361">
    <property type="entry name" value="Proton_antipo_M"/>
    <property type="match status" value="1"/>
</dbReference>
<feature type="transmembrane region" description="Helical" evidence="9">
    <location>
        <begin position="453"/>
        <end position="474"/>
    </location>
</feature>
<keyword evidence="12" id="KW-0560">Oxidoreductase</keyword>
<evidence type="ECO:0000256" key="1">
    <source>
        <dbReference type="ARBA" id="ARBA00004127"/>
    </source>
</evidence>
<evidence type="ECO:0000259" key="11">
    <source>
        <dbReference type="Pfam" id="PF01059"/>
    </source>
</evidence>
<feature type="domain" description="NADH:quinone oxidoreductase/Mrp antiporter transmembrane" evidence="10">
    <location>
        <begin position="133"/>
        <end position="414"/>
    </location>
</feature>
<protein>
    <submittedName>
        <fullName evidence="12">NADH-quinone oxidoreductase subunit M</fullName>
        <ecNumber evidence="12">1.6.5.9</ecNumber>
    </submittedName>
</protein>
<dbReference type="Proteomes" id="UP001596492">
    <property type="component" value="Unassembled WGS sequence"/>
</dbReference>
<feature type="transmembrane region" description="Helical" evidence="9">
    <location>
        <begin position="245"/>
        <end position="265"/>
    </location>
</feature>
<evidence type="ECO:0000256" key="8">
    <source>
        <dbReference type="RuleBase" id="RU000320"/>
    </source>
</evidence>
<feature type="transmembrane region" description="Helical" evidence="9">
    <location>
        <begin position="334"/>
        <end position="352"/>
    </location>
</feature>
<evidence type="ECO:0000256" key="9">
    <source>
        <dbReference type="SAM" id="Phobius"/>
    </source>
</evidence>
<feature type="transmembrane region" description="Helical" evidence="9">
    <location>
        <begin position="409"/>
        <end position="429"/>
    </location>
</feature>
<dbReference type="NCBIfam" id="TIGR01972">
    <property type="entry name" value="NDH_I_M"/>
    <property type="match status" value="1"/>
</dbReference>
<feature type="transmembrane region" description="Helical" evidence="9">
    <location>
        <begin position="113"/>
        <end position="131"/>
    </location>
</feature>
<dbReference type="RefSeq" id="WP_382165398.1">
    <property type="nucleotide sequence ID" value="NZ_JBHTBR010000002.1"/>
</dbReference>
<reference evidence="13" key="1">
    <citation type="journal article" date="2019" name="Int. J. Syst. Evol. Microbiol.">
        <title>The Global Catalogue of Microorganisms (GCM) 10K type strain sequencing project: providing services to taxonomists for standard genome sequencing and annotation.</title>
        <authorList>
            <consortium name="The Broad Institute Genomics Platform"/>
            <consortium name="The Broad Institute Genome Sequencing Center for Infectious Disease"/>
            <person name="Wu L."/>
            <person name="Ma J."/>
        </authorList>
    </citation>
    <scope>NUCLEOTIDE SEQUENCE [LARGE SCALE GENOMIC DNA]</scope>
    <source>
        <strain evidence="13">CCUG 51308</strain>
    </source>
</reference>
<feature type="transmembrane region" description="Helical" evidence="9">
    <location>
        <begin position="6"/>
        <end position="24"/>
    </location>
</feature>
<sequence>MAAFPILSMITFLPCIGALIILLTRSVVGEQSRETVRLAALVITLATFILSLWSMSEFDPSATGYQLVENYPWFGQISYKLGVDGMSMLLILLTTFLMPLCVLASWNNIKHRFAEYMIAFLILETLMLGVFCSMDLVLFYIFFEGGLIPMFIIIGIWGGANRLYAAFKFFLYTLLGSLALLAALIYIYVTVGTTDIPTLQQHVFSPEVQTWLWLAFFASFAVKLPMWPVHTWLPDAHVEAPTAGSVILAGVLLKMGGYGMLRFSLPMFPDASQLFQPLVFALSVIAVVYASLVAFRQTDMKKLIAYSSVAHMGLVTLGIFAMNEEGIQGAIFQMFSHGLISGALFLCVGVVYDRMHTREISAYGGLVHRMPIYAAIFMFFTMANVGLPGTSGFIGEIVSMIGGFMANPWAAAGAALGMILSAVYMLTLFRETVFGVIKSEQVQAMKDVSLREAFILLVLALGTLILGVFPSLIFDISETSAVEVLSLMSK</sequence>
<evidence type="ECO:0000313" key="12">
    <source>
        <dbReference type="EMBL" id="MFC7290473.1"/>
    </source>
</evidence>
<accession>A0ABW2IHS0</accession>
<dbReference type="NCBIfam" id="NF004499">
    <property type="entry name" value="PRK05846.1-3"/>
    <property type="match status" value="1"/>
</dbReference>
<feature type="transmembrane region" description="Helical" evidence="9">
    <location>
        <begin position="86"/>
        <end position="106"/>
    </location>
</feature>
<keyword evidence="5 9" id="KW-1133">Transmembrane helix</keyword>
<evidence type="ECO:0000313" key="13">
    <source>
        <dbReference type="Proteomes" id="UP001596492"/>
    </source>
</evidence>
<evidence type="ECO:0000256" key="4">
    <source>
        <dbReference type="ARBA" id="ARBA00022967"/>
    </source>
</evidence>